<dbReference type="InterPro" id="IPR043129">
    <property type="entry name" value="ATPase_NBD"/>
</dbReference>
<evidence type="ECO:0000256" key="3">
    <source>
        <dbReference type="ARBA" id="ARBA00022840"/>
    </source>
</evidence>
<keyword evidence="2 4" id="KW-0547">Nucleotide-binding</keyword>
<evidence type="ECO:0000313" key="5">
    <source>
        <dbReference type="EMBL" id="AZV77993.1"/>
    </source>
</evidence>
<keyword evidence="3 4" id="KW-0067">ATP-binding</keyword>
<dbReference type="SUPFAM" id="SSF53067">
    <property type="entry name" value="Actin-like ATPase domain"/>
    <property type="match status" value="2"/>
</dbReference>
<dbReference type="KEGG" id="sedi:EBB79_08855"/>
<dbReference type="PANTHER" id="PTHR19375">
    <property type="entry name" value="HEAT SHOCK PROTEIN 70KDA"/>
    <property type="match status" value="1"/>
</dbReference>
<dbReference type="PROSITE" id="PS00297">
    <property type="entry name" value="HSP70_1"/>
    <property type="match status" value="1"/>
</dbReference>
<protein>
    <submittedName>
        <fullName evidence="5">Molecular chaperone HscC</fullName>
    </submittedName>
</protein>
<dbReference type="Gene3D" id="3.90.640.10">
    <property type="entry name" value="Actin, Chain A, domain 4"/>
    <property type="match status" value="1"/>
</dbReference>
<name>A0A3T0N1U1_9RHOB</name>
<dbReference type="GO" id="GO:0005524">
    <property type="term" value="F:ATP binding"/>
    <property type="evidence" value="ECO:0007669"/>
    <property type="project" value="UniProtKB-KW"/>
</dbReference>
<dbReference type="InterPro" id="IPR013126">
    <property type="entry name" value="Hsp_70_fam"/>
</dbReference>
<reference evidence="5 6" key="1">
    <citation type="submission" date="2018-10" db="EMBL/GenBank/DDBJ databases">
        <title>Parasedimentitalea marina sp. nov., a psychrophilic bacterium isolated from deep seawater of the New Britain Trench.</title>
        <authorList>
            <person name="Cao J."/>
        </authorList>
    </citation>
    <scope>NUCLEOTIDE SEQUENCE [LARGE SCALE GENOMIC DNA]</scope>
    <source>
        <strain evidence="5 6">W43</strain>
    </source>
</reference>
<dbReference type="Gene3D" id="3.30.420.40">
    <property type="match status" value="2"/>
</dbReference>
<organism evidence="5 6">
    <name type="scientific">Parasedimentitalea marina</name>
    <dbReference type="NCBI Taxonomy" id="2483033"/>
    <lineage>
        <taxon>Bacteria</taxon>
        <taxon>Pseudomonadati</taxon>
        <taxon>Pseudomonadota</taxon>
        <taxon>Alphaproteobacteria</taxon>
        <taxon>Rhodobacterales</taxon>
        <taxon>Paracoccaceae</taxon>
        <taxon>Parasedimentitalea</taxon>
    </lineage>
</organism>
<comment type="similarity">
    <text evidence="1 4">Belongs to the heat shock protein 70 family.</text>
</comment>
<keyword evidence="6" id="KW-1185">Reference proteome</keyword>
<gene>
    <name evidence="5" type="ORF">EBB79_08855</name>
</gene>
<dbReference type="PRINTS" id="PR00301">
    <property type="entry name" value="HEATSHOCK70"/>
</dbReference>
<dbReference type="EMBL" id="CP033219">
    <property type="protein sequence ID" value="AZV77993.1"/>
    <property type="molecule type" value="Genomic_DNA"/>
</dbReference>
<dbReference type="SUPFAM" id="SSF100920">
    <property type="entry name" value="Heat shock protein 70kD (HSP70), peptide-binding domain"/>
    <property type="match status" value="1"/>
</dbReference>
<dbReference type="RefSeq" id="WP_127748549.1">
    <property type="nucleotide sequence ID" value="NZ_CP033219.1"/>
</dbReference>
<dbReference type="PROSITE" id="PS01036">
    <property type="entry name" value="HSP70_3"/>
    <property type="match status" value="1"/>
</dbReference>
<evidence type="ECO:0000256" key="2">
    <source>
        <dbReference type="ARBA" id="ARBA00022741"/>
    </source>
</evidence>
<dbReference type="PROSITE" id="PS00329">
    <property type="entry name" value="HSP70_2"/>
    <property type="match status" value="1"/>
</dbReference>
<dbReference type="AlphaFoldDB" id="A0A3T0N1U1"/>
<dbReference type="Gene3D" id="2.60.34.10">
    <property type="entry name" value="Substrate Binding Domain Of DNAk, Chain A, domain 1"/>
    <property type="match status" value="1"/>
</dbReference>
<dbReference type="GO" id="GO:0140662">
    <property type="term" value="F:ATP-dependent protein folding chaperone"/>
    <property type="evidence" value="ECO:0007669"/>
    <property type="project" value="InterPro"/>
</dbReference>
<dbReference type="InterPro" id="IPR029047">
    <property type="entry name" value="HSP70_peptide-bd_sf"/>
</dbReference>
<dbReference type="OrthoDB" id="9766019at2"/>
<dbReference type="Proteomes" id="UP000283063">
    <property type="component" value="Chromosome"/>
</dbReference>
<evidence type="ECO:0000256" key="1">
    <source>
        <dbReference type="ARBA" id="ARBA00007381"/>
    </source>
</evidence>
<dbReference type="Pfam" id="PF00012">
    <property type="entry name" value="HSP70"/>
    <property type="match status" value="2"/>
</dbReference>
<dbReference type="InterPro" id="IPR018181">
    <property type="entry name" value="Heat_shock_70_CS"/>
</dbReference>
<proteinExistence type="inferred from homology"/>
<accession>A0A3T0N1U1</accession>
<evidence type="ECO:0000256" key="4">
    <source>
        <dbReference type="RuleBase" id="RU003322"/>
    </source>
</evidence>
<sequence>MYFGIDLGTTNSLISVFENGQARLISKTPMVPSVVAFLDGALVVGSAAKERLSTHPKNTVAAFKRAMGTEKKFKLGRHNHSAVDLSAMVLSHLKNLACAETGVDVHDVVISVPAYFNQLQRDAVRAAALSADLKPLRLINEPTAAAIAYGLQDIDEQGHILVFDLGGGTFDVSIIEVFEGVLEVKATSGDAFLGGEDFTKVLFEHLALKHGISIDDVVVRSRLWDVAEKLKLHLSTSHCAECNFVRGDQTECLSISRDTFAEIAAGLVRRLRLPVERAMYDAKLTSHQIDKVVLVGGATRMPLVRAQVSRMTGKLPEVGIDPDHVVALGAAFQAALTENDSALDDVVMTDVSAFSLGFSISRQFGNRVEHGFFEPVIERNTVIPASREHIFQTMELGQTEVDLDLYQGESPRVLDNIKLGSMKVKVPRNLKEHEEIAVRLSYDVSGLLEVDTTVLSTQKNQSVSITNLTGGLSERQIASRKKALKALKVHPKDNEGNLALSARIERCYAMALAEDRSHLQDLLLAFQVALNRQDPNEIQALRYEITEQLDQFEANYVR</sequence>
<evidence type="ECO:0000313" key="6">
    <source>
        <dbReference type="Proteomes" id="UP000283063"/>
    </source>
</evidence>
<dbReference type="FunFam" id="3.30.420.40:FF:000545">
    <property type="entry name" value="Endoplasmic reticulum chaperone BiP"/>
    <property type="match status" value="1"/>
</dbReference>